<feature type="region of interest" description="Disordered" evidence="1">
    <location>
        <begin position="1"/>
        <end position="32"/>
    </location>
</feature>
<comment type="caution">
    <text evidence="2">The sequence shown here is derived from an EMBL/GenBank/DDBJ whole genome shotgun (WGS) entry which is preliminary data.</text>
</comment>
<accession>G9NPL7</accession>
<protein>
    <submittedName>
        <fullName evidence="2">Uncharacterized protein</fullName>
    </submittedName>
</protein>
<evidence type="ECO:0000313" key="3">
    <source>
        <dbReference type="Proteomes" id="UP000005426"/>
    </source>
</evidence>
<dbReference type="AlphaFoldDB" id="G9NPL7"/>
<dbReference type="HOGENOM" id="CLU_1156526_0_0_1"/>
<dbReference type="STRING" id="452589.G9NPL7"/>
<dbReference type="KEGG" id="tatv:25781149"/>
<reference evidence="2 3" key="1">
    <citation type="journal article" date="2011" name="Genome Biol.">
        <title>Comparative genome sequence analysis underscores mycoparasitism as the ancestral life style of Trichoderma.</title>
        <authorList>
            <person name="Kubicek C.P."/>
            <person name="Herrera-Estrella A."/>
            <person name="Seidl-Seiboth V."/>
            <person name="Martinez D.A."/>
            <person name="Druzhinina I.S."/>
            <person name="Thon M."/>
            <person name="Zeilinger S."/>
            <person name="Casas-Flores S."/>
            <person name="Horwitz B.A."/>
            <person name="Mukherjee P.K."/>
            <person name="Mukherjee M."/>
            <person name="Kredics L."/>
            <person name="Alcaraz L.D."/>
            <person name="Aerts A."/>
            <person name="Antal Z."/>
            <person name="Atanasova L."/>
            <person name="Cervantes-Badillo M.G."/>
            <person name="Challacombe J."/>
            <person name="Chertkov O."/>
            <person name="McCluskey K."/>
            <person name="Coulpier F."/>
            <person name="Deshpande N."/>
            <person name="von Doehren H."/>
            <person name="Ebbole D.J."/>
            <person name="Esquivel-Naranjo E.U."/>
            <person name="Fekete E."/>
            <person name="Flipphi M."/>
            <person name="Glaser F."/>
            <person name="Gomez-Rodriguez E.Y."/>
            <person name="Gruber S."/>
            <person name="Han C."/>
            <person name="Henrissat B."/>
            <person name="Hermosa R."/>
            <person name="Hernandez-Onate M."/>
            <person name="Karaffa L."/>
            <person name="Kosti I."/>
            <person name="Le Crom S."/>
            <person name="Lindquist E."/>
            <person name="Lucas S."/>
            <person name="Luebeck M."/>
            <person name="Luebeck P.S."/>
            <person name="Margeot A."/>
            <person name="Metz B."/>
            <person name="Misra M."/>
            <person name="Nevalainen H."/>
            <person name="Omann M."/>
            <person name="Packer N."/>
            <person name="Perrone G."/>
            <person name="Uresti-Rivera E.E."/>
            <person name="Salamov A."/>
            <person name="Schmoll M."/>
            <person name="Seiboth B."/>
            <person name="Shapiro H."/>
            <person name="Sukno S."/>
            <person name="Tamayo-Ramos J.A."/>
            <person name="Tisch D."/>
            <person name="Wiest A."/>
            <person name="Wilkinson H.H."/>
            <person name="Zhang M."/>
            <person name="Coutinho P.M."/>
            <person name="Kenerley C.M."/>
            <person name="Monte E."/>
            <person name="Baker S.E."/>
            <person name="Grigoriev I.V."/>
        </authorList>
    </citation>
    <scope>NUCLEOTIDE SEQUENCE [LARGE SCALE GENOMIC DNA]</scope>
    <source>
        <strain evidence="3">ATCC 20476 / IMI 206040</strain>
    </source>
</reference>
<dbReference type="GeneID" id="25781149"/>
<keyword evidence="3" id="KW-1185">Reference proteome</keyword>
<dbReference type="OrthoDB" id="4892346at2759"/>
<evidence type="ECO:0000313" key="2">
    <source>
        <dbReference type="EMBL" id="EHK47484.1"/>
    </source>
</evidence>
<dbReference type="eggNOG" id="ENOG502RKGC">
    <property type="taxonomic scope" value="Eukaryota"/>
</dbReference>
<sequence length="240" mass="25313">MPRGGPGYTLLPEPAESGDSYSRPQAKPPTDIQVTTTISSTSADASSVQGAASAATVAMSPRREASKPYREVLNSRRTAANKKRHSIVMYIHLSGCGESVVADECQLSVNVVESRVRYMLRAHGRALFGEANASKMPAVMFMPGSAAKYNVVIKGMRVNDAVALLGPQFGDDLEAMAENVQAERPVKLQIELLWDGEYLPGVNRAALSPAAAVTAKAYEASQAAAAAASTPDTASVDDDN</sequence>
<proteinExistence type="predicted"/>
<dbReference type="EMBL" id="ABDG02000020">
    <property type="protein sequence ID" value="EHK47484.1"/>
    <property type="molecule type" value="Genomic_DNA"/>
</dbReference>
<dbReference type="Proteomes" id="UP000005426">
    <property type="component" value="Unassembled WGS sequence"/>
</dbReference>
<gene>
    <name evidence="2" type="ORF">TRIATDRAFT_298615</name>
</gene>
<name>G9NPL7_HYPAI</name>
<organism evidence="2 3">
    <name type="scientific">Hypocrea atroviridis (strain ATCC 20476 / IMI 206040)</name>
    <name type="common">Trichoderma atroviride</name>
    <dbReference type="NCBI Taxonomy" id="452589"/>
    <lineage>
        <taxon>Eukaryota</taxon>
        <taxon>Fungi</taxon>
        <taxon>Dikarya</taxon>
        <taxon>Ascomycota</taxon>
        <taxon>Pezizomycotina</taxon>
        <taxon>Sordariomycetes</taxon>
        <taxon>Hypocreomycetidae</taxon>
        <taxon>Hypocreales</taxon>
        <taxon>Hypocreaceae</taxon>
        <taxon>Trichoderma</taxon>
    </lineage>
</organism>
<evidence type="ECO:0000256" key="1">
    <source>
        <dbReference type="SAM" id="MobiDB-lite"/>
    </source>
</evidence>